<dbReference type="InterPro" id="IPR039421">
    <property type="entry name" value="Type_1_exporter"/>
</dbReference>
<dbReference type="AlphaFoldDB" id="A0A183EYV8"/>
<dbReference type="PANTHER" id="PTHR43394:SF27">
    <property type="entry name" value="ATP-DEPENDENT TRANSLOCASE ABCB1-LIKE"/>
    <property type="match status" value="1"/>
</dbReference>
<dbReference type="InterPro" id="IPR027417">
    <property type="entry name" value="P-loop_NTPase"/>
</dbReference>
<sequence length="87" mass="9861">ELEIDCQSCDGATIVNPKGEIEFKNVHFRYPSRPQQEVLKGVSIKVTIDGIPINTLNIRWLRRTIGVVSQEPILFAATVEENLRLGW</sequence>
<dbReference type="SUPFAM" id="SSF52540">
    <property type="entry name" value="P-loop containing nucleoside triphosphate hydrolases"/>
    <property type="match status" value="1"/>
</dbReference>
<evidence type="ECO:0000313" key="1">
    <source>
        <dbReference type="EMBL" id="VDN45162.1"/>
    </source>
</evidence>
<keyword evidence="2" id="KW-1185">Reference proteome</keyword>
<dbReference type="GO" id="GO:0015421">
    <property type="term" value="F:ABC-type oligopeptide transporter activity"/>
    <property type="evidence" value="ECO:0007669"/>
    <property type="project" value="TreeGrafter"/>
</dbReference>
<dbReference type="PANTHER" id="PTHR43394">
    <property type="entry name" value="ATP-DEPENDENT PERMEASE MDL1, MITOCHONDRIAL"/>
    <property type="match status" value="1"/>
</dbReference>
<dbReference type="GO" id="GO:0005743">
    <property type="term" value="C:mitochondrial inner membrane"/>
    <property type="evidence" value="ECO:0007669"/>
    <property type="project" value="TreeGrafter"/>
</dbReference>
<reference evidence="3" key="1">
    <citation type="submission" date="2016-06" db="UniProtKB">
        <authorList>
            <consortium name="WormBaseParasite"/>
        </authorList>
    </citation>
    <scope>IDENTIFICATION</scope>
</reference>
<dbReference type="Proteomes" id="UP000271098">
    <property type="component" value="Unassembled WGS sequence"/>
</dbReference>
<accession>A0A183EYV8</accession>
<dbReference type="EMBL" id="UYRT01108910">
    <property type="protein sequence ID" value="VDN45162.1"/>
    <property type="molecule type" value="Genomic_DNA"/>
</dbReference>
<dbReference type="Gene3D" id="3.40.50.300">
    <property type="entry name" value="P-loop containing nucleotide triphosphate hydrolases"/>
    <property type="match status" value="2"/>
</dbReference>
<proteinExistence type="predicted"/>
<evidence type="ECO:0000313" key="3">
    <source>
        <dbReference type="WBParaSite" id="GPUH_0002617901-mRNA-1"/>
    </source>
</evidence>
<dbReference type="GO" id="GO:0090374">
    <property type="term" value="P:oligopeptide export from mitochondrion"/>
    <property type="evidence" value="ECO:0007669"/>
    <property type="project" value="TreeGrafter"/>
</dbReference>
<gene>
    <name evidence="1" type="ORF">GPUH_LOCUS26149</name>
</gene>
<organism evidence="3">
    <name type="scientific">Gongylonema pulchrum</name>
    <dbReference type="NCBI Taxonomy" id="637853"/>
    <lineage>
        <taxon>Eukaryota</taxon>
        <taxon>Metazoa</taxon>
        <taxon>Ecdysozoa</taxon>
        <taxon>Nematoda</taxon>
        <taxon>Chromadorea</taxon>
        <taxon>Rhabditida</taxon>
        <taxon>Spirurina</taxon>
        <taxon>Spiruromorpha</taxon>
        <taxon>Spiruroidea</taxon>
        <taxon>Gongylonematidae</taxon>
        <taxon>Gongylonema</taxon>
    </lineage>
</organism>
<dbReference type="WBParaSite" id="GPUH_0002617901-mRNA-1">
    <property type="protein sequence ID" value="GPUH_0002617901-mRNA-1"/>
    <property type="gene ID" value="GPUH_0002617901"/>
</dbReference>
<name>A0A183EYV8_9BILA</name>
<protein>
    <submittedName>
        <fullName evidence="3">ABC transporter domain-containing protein</fullName>
    </submittedName>
</protein>
<dbReference type="OrthoDB" id="6500128at2759"/>
<reference evidence="1 2" key="2">
    <citation type="submission" date="2018-11" db="EMBL/GenBank/DDBJ databases">
        <authorList>
            <consortium name="Pathogen Informatics"/>
        </authorList>
    </citation>
    <scope>NUCLEOTIDE SEQUENCE [LARGE SCALE GENOMIC DNA]</scope>
</reference>
<evidence type="ECO:0000313" key="2">
    <source>
        <dbReference type="Proteomes" id="UP000271098"/>
    </source>
</evidence>